<keyword evidence="1 4" id="KW-0479">Metal-binding</keyword>
<feature type="compositionally biased region" description="Basic and acidic residues" evidence="6">
    <location>
        <begin position="812"/>
        <end position="832"/>
    </location>
</feature>
<proteinExistence type="predicted"/>
<feature type="compositionally biased region" description="Polar residues" evidence="6">
    <location>
        <begin position="2665"/>
        <end position="2680"/>
    </location>
</feature>
<feature type="compositionally biased region" description="Basic and acidic residues" evidence="6">
    <location>
        <begin position="2064"/>
        <end position="2077"/>
    </location>
</feature>
<keyword evidence="9" id="KW-1185">Reference proteome</keyword>
<feature type="compositionally biased region" description="Polar residues" evidence="6">
    <location>
        <begin position="145"/>
        <end position="156"/>
    </location>
</feature>
<feature type="domain" description="TRAF-type" evidence="7">
    <location>
        <begin position="3536"/>
        <end position="3583"/>
    </location>
</feature>
<evidence type="ECO:0000256" key="3">
    <source>
        <dbReference type="ARBA" id="ARBA00022833"/>
    </source>
</evidence>
<feature type="region of interest" description="Disordered" evidence="6">
    <location>
        <begin position="2286"/>
        <end position="2339"/>
    </location>
</feature>
<protein>
    <recommendedName>
        <fullName evidence="7">TRAF-type domain-containing protein</fullName>
    </recommendedName>
</protein>
<feature type="region of interest" description="Disordered" evidence="6">
    <location>
        <begin position="357"/>
        <end position="504"/>
    </location>
</feature>
<evidence type="ECO:0000256" key="6">
    <source>
        <dbReference type="SAM" id="MobiDB-lite"/>
    </source>
</evidence>
<feature type="coiled-coil region" evidence="5">
    <location>
        <begin position="3081"/>
        <end position="3108"/>
    </location>
</feature>
<evidence type="ECO:0000259" key="7">
    <source>
        <dbReference type="PROSITE" id="PS50145"/>
    </source>
</evidence>
<feature type="compositionally biased region" description="Basic and acidic residues" evidence="6">
    <location>
        <begin position="569"/>
        <end position="587"/>
    </location>
</feature>
<sequence>MSKDKSATGVVQALLNDKLGINVPSSDFKSMLERLPAAAGLVSKGSTDDKVKKDEKDDNASKQNVKPVVDFWQLPLSKGDAAVFRIRLPAPAETDAEKDGAGEGQRETASGDDEDKSADAKDDASATGDGTDSRTNGNGKIVHPTTGTHEVASGNSRRAGASGAVTPTDATKLRGTDRAAHTLRVNDSSKSGDDAAEASTSSGTDNDGTESENGDEGADGESDASDDQDEEEKADDDKKDFGKTEFTMVIDAGLTATDFHVLLEHLDAHDLTVDLFVVTNGAEAHVGGLMRTFQALWLAKADKAEAKLKDRFEKTYFIVHSRTPNDVTKTNVASADAATAKLVAKLDELFKGRVMDTSRFSKPESTSKESDGTDEDKDKEGTGKGEDKKNADEQTADEKADDDEKAMGEKAKGKSVEKASNAADSEAGDSHSLDNDTTEIDSAIGDTADDSSDRGSNDGDDAADGEKNVNDDKDGDGKDGDSADGENKTDDEGNSKASPWFPPRGFLAGVDFYQIFAQNRQEELFRLYSECFANLPAKDDGKDESAGTSEAKDGHATSGETTTTGVGRDAADGETKSAEADHADGKDTTTSMVPATRARSNATTSRGTSEPKKAPTSGSDGVRSQAGTSTKGPASERDGVAKSQASASVKGPASERDGGANSGTTGARDSGAKSQTSTSAKGPTSERGGGIKSQVSMSAKGPPAGRDTEPPSGTSAMNCTETDQRKSGSTAPASSKPSTAVSSTDAVPARKRSNSAGATIGGPDHTKDTTQAGLTPVPGTKSGGQDADRRADPANTVKARRRAHAVAGRPAPADHESKESGGDKDASPKTDDAANDTAVPPSAEGGDDKDAENDPTEADGDKEEDASDESVEDKWAKIVEILNKCRHKSADNSVAAVVCVAFHGFAHDGDKAHDYWPDGKAPVDDHGSIGLFVRAGPFSLLTCSDVPFAGEIHIARGIANLLPKDQSLMMHKISSRGSPRSTVNCCASSDESSVKDLFAVPGFKPSMILVSHDLMPQLETKSLVAEAITSYLEDHPGVVLLISDPAPAGVGSLPHARSFAAGSTHVDLGLAVVGKENTATVGLIADATNVTTDSTKWITDAAKPATDATKLTTDVTKSTADATKGLLGSSKFENVAGAPRCTYVLPEGIHAHLHGPELASLLIEANAGAAAPQSRHRVVFDPCRVDEFNLMGPCLAQASAAHLDAKPTEVDSMMPFLRLFASVAKPAETDVDAKLSNVGSVLDLTFSDASNDVTYKFGSASMSLKQQRVTVSRTDKGLMLLAFDAQLQLTDASQPLALCLAAPAQCSTASPLAAIKLVEKDRLVPDHIAALLKDHQLFQFSTERYPVVESDRFSTLAKSTKLSLDFMPLRFAVPVSGGPAATLVVEFTCKFDDFSTDTRIQVSSDFVPCSRNESGRGYSRPVWTVKLASGLDLGDYSKWRNKAWDKIGKDKAFEQSSVACVDVAGAGKRPSYHLLASPGELFAALTGLDARDLWSSISLVSVDMRDVCVTVSSDAAKSQLLPDDLAQVDVVVTGSLATIAEALGFLRNYQVEGRATFRRVESESKKSFTLAAATLSLVRQQGVDCVLNLPGCPIQGSDPANRGLVLHNMTVHLHPAVSPVATIRFDVANKVAVLGIESAPVAVRNCSGELLMVKTDDGWKLIGGYFAAFARIGQNHSGRVDVRFTRKIVDKEIDWIVALHVERDGEQAEDHIALPNDTADGEDDDEEKQDADDAKIALLPALTSRDPSDILQGPGFTILVADVVLGLRRTSDAWNPHGHGSVTAAFVVAVHLPGGSKLFDLDGIVIGEISVPEKEGGALTVHLASNVTVTWGDKPDLKKLVAMTRFDWVKGEKAQFDLSLMSYNLYNSAPEWLQFLLPKNDVGVKFTYLRSKECHEQLRDGTAAGTDDEKETPAMTDADSPTDQSTTSVIKGDNSALVTRAANSSTSVSEPNGKKSAKDTTASIASIARAISTTTETTRSTPNQSLSVRGRAQTDPRAVESTLRARKELASEQGRSKVDSASYQPDSRAKGANPNAGLPERKPKDSTESKSPNKSVAMATAELQSDKATAESKETDQFRGRQNVLELDTGSGGARGHERCWRRWLVSVNVGGVDLAKLVDDSAELSIMLKDCKALVFSGGKGKKQYQLDAALDFDGFEFAVRASLVRENGRFTGWALAGHASASLDELTKRFSWIPETDKSSVDIVLARTTSKLLLPATPNSLKFGNSLEQYNPTLVKRFEHLLEPSGDAFMLRFTVTNLGSIHSALEGLAATVFVTRFNKAQAKNPLSETKATDTVASKGVVGKDKEPTETSPKPSKTPTVMDKSAEKVDEGDKGEQDELAGTTTIGLALTSNVDGLYGASFFQEYNIALVGSVQFGGKDGTEFQLAGLASPPLTITVLDVFTGITGLSAEDIGSKAIANILNKIGLAFHAVQLASSKSNLHLTVVADVMLGSLTVPLVVMVDKPSSSPVGFRVGCYPANPVHCLEFLGQLIGAKGLGAYCELELKSFDVSWNWSRSLKEFAIDFGAETRWAPPLQVEEDQGIVSKTGWTVKVNVALVLGDFMDIVGLDERRVEGVISVDGHGAFQAKIALPTFDLGPLKFHHCALVIEGPEPSLAFGIEVEATISMDGKPWARIFGKLGVILSPVSLEAKLALLPPSRPAKPTTGQAQITAPSGSGSKVANDKSKKPQNQVDDPKKAPVDDGSWIELGSVHSALNGMYLGGVMIGINTGSSPMGASVTAAGYLKVTSPALKREPSLGVALSLPQPTFFFCTATDLTMLGLFALFVTRNERVLRSLAWVDDYLPVVEQLGFFIKFNASASIDKMALDIAAGDYTEMVGNNVATNSSNNKFTVTAFKDEIVEKGLLKANSIGVGVLCVWNLFGSSGRIKGIASASNFGGLNVNLEAEVDPIKFSFSADRNPFFTLCGVNDENKAEPTLPATLLFVMNKDTGELTLDAKIGIVLDLFVTANCAGSIQLRKDNTGAALFRVTVNYSVGSPKYRIELTGSLFVRFAEKSPAISTPSKGAIMAPNANSVESSLQGVASALPREIAVDLWLKGFKVLDNGTEQSADIVYCLIQAMREGLNDMFKGIDEKLEKAQRELDEESKKATGIIGWLWCKVKQAALEESKLAQIRAIHVGGVWVSGKSLRAYIYFDVALFGHDYKGGVEVELTNGFFKAIGDYLISLVVQNVAKMFGGSKVQKPVDFQPRLDENGNPSPAQPAFIQAPHEKMKLKPLLDSDRADRVAWAKRFEDGCGKLAKTLNEHLEDMPETLTDEMLKERPDLPANYNPKEELRAATNDLAATSIQAEVDAKWTFKKCDSPPPKLLSCPRCQRLVPDGGLNAHIHKCNPVAPCNVPNCKKLLHKYKELHNRQSTADVDCPACREPQPRAKIAEHVQFECTKFQIQPEKGHSAWLVTWPKSTVSAPSGVCPTLALAPFINSDTIGKSIMAPAESFDALASEPCPFGCSFSWSSWSKLEAHLAECPKRRQVECPVPECTMHNVGTDWDHILGGDCRGRTNLQCHLCDFKAKDPQTLVHHWTHSCKNKSRSCVECGILVLRDKEPAHLNLACAKNKVICPEPDCRKPYIKCEEWKHFKHYHPLQIEEVDANSKGGLYGNQVEYGSSIAKAQTRYLAQLTDHTSPETELLAMFQLATEAIAEREEVVTEYPCRAFCGVVCTSVEDEEEHVRNECLLYELPCPLCHDIVRLRDVYDHWSNVCSEAMISCPRPGCKSPMRMLPSELGSHIRDTHSFSDPSSLIICKHQGCGRRFASGQSYLDHLFTQCPGVKRRCDGTILLDGLPDDTKISCPFACGEKDVAVSDLVNHLIIGIHGRAPCTKYDTKDKCPNAQCTATFNREHRAHHLMHECDYEMDTCFMCKQQFVAKNVEDHWKVCTETWAFSVISESYSDPKKRRKKTQYGDVGFLLNRTPSSPPEQLIHESHFNREHPHMRGVHILSLTPVWDEIDGSCEFMVQHWCFDTHHDPPQPRWTVSGSHEKDTPYGGTIANLLEELTNTDPRAFRVIAMAVFDEASRRMTDEEVAALSKAKLMKDGRLVYREAWACVVQLRSGPNGFQIEKFPHASKLEGQGEARVVVKVPWA</sequence>
<feature type="compositionally biased region" description="Polar residues" evidence="6">
    <location>
        <begin position="1941"/>
        <end position="1950"/>
    </location>
</feature>
<organism evidence="8 9">
    <name type="scientific">Allomyces macrogynus (strain ATCC 38327)</name>
    <name type="common">Allomyces javanicus var. macrogynus</name>
    <dbReference type="NCBI Taxonomy" id="578462"/>
    <lineage>
        <taxon>Eukaryota</taxon>
        <taxon>Fungi</taxon>
        <taxon>Fungi incertae sedis</taxon>
        <taxon>Blastocladiomycota</taxon>
        <taxon>Blastocladiomycetes</taxon>
        <taxon>Blastocladiales</taxon>
        <taxon>Blastocladiaceae</taxon>
        <taxon>Allomyces</taxon>
    </lineage>
</organism>
<feature type="compositionally biased region" description="Acidic residues" evidence="6">
    <location>
        <begin position="1719"/>
        <end position="1730"/>
    </location>
</feature>
<feature type="compositionally biased region" description="Basic and acidic residues" evidence="6">
    <location>
        <begin position="46"/>
        <end position="60"/>
    </location>
</feature>
<dbReference type="VEuPathDB" id="FungiDB:AMAG_02561"/>
<keyword evidence="3 4" id="KW-0862">Zinc</keyword>
<feature type="compositionally biased region" description="Basic and acidic residues" evidence="6">
    <location>
        <begin position="2039"/>
        <end position="2048"/>
    </location>
</feature>
<feature type="compositionally biased region" description="Basic and acidic residues" evidence="6">
    <location>
        <begin position="1992"/>
        <end position="2018"/>
    </location>
</feature>
<keyword evidence="5" id="KW-0175">Coiled coil</keyword>
<feature type="region of interest" description="Disordered" evidence="6">
    <location>
        <begin position="2659"/>
        <end position="2702"/>
    </location>
</feature>
<dbReference type="PROSITE" id="PS50145">
    <property type="entry name" value="ZF_TRAF"/>
    <property type="match status" value="2"/>
</dbReference>
<feature type="compositionally biased region" description="Basic and acidic residues" evidence="6">
    <location>
        <begin position="95"/>
        <end position="106"/>
    </location>
</feature>
<feature type="compositionally biased region" description="Basic and acidic residues" evidence="6">
    <location>
        <begin position="405"/>
        <end position="417"/>
    </location>
</feature>
<keyword evidence="2 4" id="KW-0863">Zinc-finger</keyword>
<feature type="compositionally biased region" description="Polar residues" evidence="6">
    <location>
        <begin position="662"/>
        <end position="682"/>
    </location>
</feature>
<feature type="compositionally biased region" description="Low complexity" evidence="6">
    <location>
        <begin position="1960"/>
        <end position="1981"/>
    </location>
</feature>
<feature type="compositionally biased region" description="Basic and acidic residues" evidence="6">
    <location>
        <begin position="171"/>
        <end position="180"/>
    </location>
</feature>
<dbReference type="EMBL" id="GG745330">
    <property type="protein sequence ID" value="KNE56789.1"/>
    <property type="molecule type" value="Genomic_DNA"/>
</dbReference>
<evidence type="ECO:0000313" key="9">
    <source>
        <dbReference type="Proteomes" id="UP000054350"/>
    </source>
</evidence>
<feature type="domain" description="TRAF-type" evidence="7">
    <location>
        <begin position="3686"/>
        <end position="3731"/>
    </location>
</feature>
<evidence type="ECO:0000256" key="1">
    <source>
        <dbReference type="ARBA" id="ARBA00022723"/>
    </source>
</evidence>
<feature type="compositionally biased region" description="Basic and acidic residues" evidence="6">
    <location>
        <begin position="357"/>
        <end position="398"/>
    </location>
</feature>
<feature type="region of interest" description="Disordered" evidence="6">
    <location>
        <begin position="90"/>
        <end position="240"/>
    </location>
</feature>
<feature type="region of interest" description="Disordered" evidence="6">
    <location>
        <begin position="535"/>
        <end position="871"/>
    </location>
</feature>
<evidence type="ECO:0000256" key="5">
    <source>
        <dbReference type="SAM" id="Coils"/>
    </source>
</evidence>
<accession>A0A0L0S336</accession>
<dbReference type="Gene3D" id="3.30.40.10">
    <property type="entry name" value="Zinc/RING finger domain, C3HC4 (zinc finger)"/>
    <property type="match status" value="2"/>
</dbReference>
<feature type="compositionally biased region" description="Basic and acidic residues" evidence="6">
    <location>
        <begin position="537"/>
        <end position="555"/>
    </location>
</feature>
<gene>
    <name evidence="8" type="ORF">AMAG_02561</name>
</gene>
<reference evidence="9" key="2">
    <citation type="submission" date="2009-11" db="EMBL/GenBank/DDBJ databases">
        <title>The Genome Sequence of Allomyces macrogynus strain ATCC 38327.</title>
        <authorList>
            <consortium name="The Broad Institute Genome Sequencing Platform"/>
            <person name="Russ C."/>
            <person name="Cuomo C."/>
            <person name="Shea T."/>
            <person name="Young S.K."/>
            <person name="Zeng Q."/>
            <person name="Koehrsen M."/>
            <person name="Haas B."/>
            <person name="Borodovsky M."/>
            <person name="Guigo R."/>
            <person name="Alvarado L."/>
            <person name="Berlin A."/>
            <person name="Borenstein D."/>
            <person name="Chen Z."/>
            <person name="Engels R."/>
            <person name="Freedman E."/>
            <person name="Gellesch M."/>
            <person name="Goldberg J."/>
            <person name="Griggs A."/>
            <person name="Gujja S."/>
            <person name="Heiman D."/>
            <person name="Hepburn T."/>
            <person name="Howarth C."/>
            <person name="Jen D."/>
            <person name="Larson L."/>
            <person name="Lewis B."/>
            <person name="Mehta T."/>
            <person name="Park D."/>
            <person name="Pearson M."/>
            <person name="Roberts A."/>
            <person name="Saif S."/>
            <person name="Shenoy N."/>
            <person name="Sisk P."/>
            <person name="Stolte C."/>
            <person name="Sykes S."/>
            <person name="Walk T."/>
            <person name="White J."/>
            <person name="Yandava C."/>
            <person name="Burger G."/>
            <person name="Gray M.W."/>
            <person name="Holland P.W.H."/>
            <person name="King N."/>
            <person name="Lang F.B.F."/>
            <person name="Roger A.J."/>
            <person name="Ruiz-Trillo I."/>
            <person name="Lander E."/>
            <person name="Nusbaum C."/>
        </authorList>
    </citation>
    <scope>NUCLEOTIDE SEQUENCE [LARGE SCALE GENOMIC DNA]</scope>
    <source>
        <strain evidence="9">ATCC 38327</strain>
    </source>
</reference>
<feature type="region of interest" description="Disordered" evidence="6">
    <location>
        <begin position="39"/>
        <end position="67"/>
    </location>
</feature>
<feature type="compositionally biased region" description="Polar residues" evidence="6">
    <location>
        <begin position="711"/>
        <end position="721"/>
    </location>
</feature>
<dbReference type="Proteomes" id="UP000054350">
    <property type="component" value="Unassembled WGS sequence"/>
</dbReference>
<dbReference type="InterPro" id="IPR013083">
    <property type="entry name" value="Znf_RING/FYVE/PHD"/>
</dbReference>
<evidence type="ECO:0000256" key="4">
    <source>
        <dbReference type="PROSITE-ProRule" id="PRU00207"/>
    </source>
</evidence>
<feature type="compositionally biased region" description="Acidic residues" evidence="6">
    <location>
        <begin position="207"/>
        <end position="234"/>
    </location>
</feature>
<feature type="compositionally biased region" description="Basic and acidic residues" evidence="6">
    <location>
        <begin position="2325"/>
        <end position="2338"/>
    </location>
</feature>
<feature type="region of interest" description="Disordered" evidence="6">
    <location>
        <begin position="1708"/>
        <end position="1730"/>
    </location>
</feature>
<dbReference type="GO" id="GO:0008270">
    <property type="term" value="F:zinc ion binding"/>
    <property type="evidence" value="ECO:0007669"/>
    <property type="project" value="UniProtKB-KW"/>
</dbReference>
<feature type="compositionally biased region" description="Polar residues" evidence="6">
    <location>
        <begin position="2286"/>
        <end position="2297"/>
    </location>
</feature>
<feature type="compositionally biased region" description="Low complexity" evidence="6">
    <location>
        <begin position="727"/>
        <end position="744"/>
    </location>
</feature>
<feature type="compositionally biased region" description="Basic and acidic residues" evidence="6">
    <location>
        <begin position="464"/>
        <end position="494"/>
    </location>
</feature>
<dbReference type="OrthoDB" id="5570403at2759"/>
<evidence type="ECO:0000256" key="2">
    <source>
        <dbReference type="ARBA" id="ARBA00022771"/>
    </source>
</evidence>
<evidence type="ECO:0000313" key="8">
    <source>
        <dbReference type="EMBL" id="KNE56789.1"/>
    </source>
</evidence>
<dbReference type="InterPro" id="IPR001293">
    <property type="entry name" value="Znf_TRAF"/>
</dbReference>
<feature type="zinc finger region" description="TRAF-type" evidence="4">
    <location>
        <begin position="3686"/>
        <end position="3731"/>
    </location>
</feature>
<feature type="compositionally biased region" description="Polar residues" evidence="6">
    <location>
        <begin position="588"/>
        <end position="608"/>
    </location>
</feature>
<reference evidence="8 9" key="1">
    <citation type="submission" date="2009-11" db="EMBL/GenBank/DDBJ databases">
        <title>Annotation of Allomyces macrogynus ATCC 38327.</title>
        <authorList>
            <consortium name="The Broad Institute Genome Sequencing Platform"/>
            <person name="Russ C."/>
            <person name="Cuomo C."/>
            <person name="Burger G."/>
            <person name="Gray M.W."/>
            <person name="Holland P.W.H."/>
            <person name="King N."/>
            <person name="Lang F.B.F."/>
            <person name="Roger A.J."/>
            <person name="Ruiz-Trillo I."/>
            <person name="Young S.K."/>
            <person name="Zeng Q."/>
            <person name="Gargeya S."/>
            <person name="Fitzgerald M."/>
            <person name="Haas B."/>
            <person name="Abouelleil A."/>
            <person name="Alvarado L."/>
            <person name="Arachchi H.M."/>
            <person name="Berlin A."/>
            <person name="Chapman S.B."/>
            <person name="Gearin G."/>
            <person name="Goldberg J."/>
            <person name="Griggs A."/>
            <person name="Gujja S."/>
            <person name="Hansen M."/>
            <person name="Heiman D."/>
            <person name="Howarth C."/>
            <person name="Larimer J."/>
            <person name="Lui A."/>
            <person name="MacDonald P.J.P."/>
            <person name="McCowen C."/>
            <person name="Montmayeur A."/>
            <person name="Murphy C."/>
            <person name="Neiman D."/>
            <person name="Pearson M."/>
            <person name="Priest M."/>
            <person name="Roberts A."/>
            <person name="Saif S."/>
            <person name="Shea T."/>
            <person name="Sisk P."/>
            <person name="Stolte C."/>
            <person name="Sykes S."/>
            <person name="Wortman J."/>
            <person name="Nusbaum C."/>
            <person name="Birren B."/>
        </authorList>
    </citation>
    <scope>NUCLEOTIDE SEQUENCE [LARGE SCALE GENOMIC DNA]</scope>
    <source>
        <strain evidence="8 9">ATCC 38327</strain>
    </source>
</reference>
<feature type="compositionally biased region" description="Low complexity" evidence="6">
    <location>
        <begin position="2311"/>
        <end position="2321"/>
    </location>
</feature>
<dbReference type="STRING" id="578462.A0A0L0S336"/>
<feature type="compositionally biased region" description="Acidic residues" evidence="6">
    <location>
        <begin position="845"/>
        <end position="871"/>
    </location>
</feature>
<name>A0A0L0S336_ALLM3</name>
<feature type="region of interest" description="Disordered" evidence="6">
    <location>
        <begin position="1897"/>
        <end position="2077"/>
    </location>
</feature>
<feature type="zinc finger region" description="TRAF-type" evidence="4">
    <location>
        <begin position="3536"/>
        <end position="3583"/>
    </location>
</feature>
<feature type="compositionally biased region" description="Polar residues" evidence="6">
    <location>
        <begin position="1919"/>
        <end position="1929"/>
    </location>
</feature>